<evidence type="ECO:0000256" key="8">
    <source>
        <dbReference type="ARBA" id="ARBA00023264"/>
    </source>
</evidence>
<dbReference type="SUPFAM" id="SSF48179">
    <property type="entry name" value="6-phosphogluconate dehydrogenase C-terminal domain-like"/>
    <property type="match status" value="1"/>
</dbReference>
<keyword evidence="13" id="KW-0547">Nucleotide-binding</keyword>
<feature type="binding site" evidence="13">
    <location>
        <position position="282"/>
    </location>
    <ligand>
        <name>NADPH</name>
        <dbReference type="ChEBI" id="CHEBI:57783"/>
    </ligand>
</feature>
<feature type="binding site" evidence="13">
    <location>
        <position position="105"/>
    </location>
    <ligand>
        <name>NADPH</name>
        <dbReference type="ChEBI" id="CHEBI:57783"/>
    </ligand>
</feature>
<keyword evidence="19" id="KW-1185">Reference proteome</keyword>
<evidence type="ECO:0000256" key="3">
    <source>
        <dbReference type="ARBA" id="ARBA00022857"/>
    </source>
</evidence>
<dbReference type="PANTHER" id="PTHR11728:SF1">
    <property type="entry name" value="GLYCEROL-3-PHOSPHATE DEHYDROGENASE [NAD(+)] 2, CHLOROPLASTIC"/>
    <property type="match status" value="1"/>
</dbReference>
<comment type="subcellular location">
    <subcellularLocation>
        <location evidence="13">Cytoplasm</location>
    </subcellularLocation>
</comment>
<feature type="binding site" evidence="13">
    <location>
        <position position="245"/>
    </location>
    <ligand>
        <name>sn-glycerol 3-phosphate</name>
        <dbReference type="ChEBI" id="CHEBI:57597"/>
    </ligand>
</feature>
<feature type="binding site" evidence="13">
    <location>
        <position position="280"/>
    </location>
    <ligand>
        <name>NADPH</name>
        <dbReference type="ChEBI" id="CHEBI:57783"/>
    </ligand>
</feature>
<dbReference type="AlphaFoldDB" id="A0A3G9J9M0"/>
<comment type="catalytic activity">
    <reaction evidence="13">
        <text>sn-glycerol 3-phosphate + NAD(+) = dihydroxyacetone phosphate + NADH + H(+)</text>
        <dbReference type="Rhea" id="RHEA:11092"/>
        <dbReference type="ChEBI" id="CHEBI:15378"/>
        <dbReference type="ChEBI" id="CHEBI:57540"/>
        <dbReference type="ChEBI" id="CHEBI:57597"/>
        <dbReference type="ChEBI" id="CHEBI:57642"/>
        <dbReference type="ChEBI" id="CHEBI:57945"/>
        <dbReference type="EC" id="1.1.1.94"/>
    </reaction>
</comment>
<feature type="binding site" evidence="13">
    <location>
        <position position="105"/>
    </location>
    <ligand>
        <name>sn-glycerol 3-phosphate</name>
        <dbReference type="ChEBI" id="CHEBI:57597"/>
    </ligand>
</feature>
<dbReference type="NCBIfam" id="NF000940">
    <property type="entry name" value="PRK00094.1-2"/>
    <property type="match status" value="1"/>
</dbReference>
<dbReference type="PANTHER" id="PTHR11728">
    <property type="entry name" value="GLYCEROL-3-PHOSPHATE DEHYDROGENASE"/>
    <property type="match status" value="1"/>
</dbReference>
<evidence type="ECO:0000259" key="15">
    <source>
        <dbReference type="Pfam" id="PF01210"/>
    </source>
</evidence>
<dbReference type="GO" id="GO:0008654">
    <property type="term" value="P:phospholipid biosynthetic process"/>
    <property type="evidence" value="ECO:0007669"/>
    <property type="project" value="UniProtKB-KW"/>
</dbReference>
<dbReference type="NCBIfam" id="TIGR00125">
    <property type="entry name" value="cyt_tran_rel"/>
    <property type="match status" value="1"/>
</dbReference>
<dbReference type="KEGG" id="ebm:SG0102_21860"/>
<dbReference type="CDD" id="cd02171">
    <property type="entry name" value="G3P_Cytidylyltransferase"/>
    <property type="match status" value="1"/>
</dbReference>
<feature type="binding site" evidence="13">
    <location>
        <position position="141"/>
    </location>
    <ligand>
        <name>NADPH</name>
        <dbReference type="ChEBI" id="CHEBI:57783"/>
    </ligand>
</feature>
<evidence type="ECO:0000256" key="4">
    <source>
        <dbReference type="ARBA" id="ARBA00023002"/>
    </source>
</evidence>
<dbReference type="Pfam" id="PF07479">
    <property type="entry name" value="NAD_Gly3P_dh_C"/>
    <property type="match status" value="1"/>
</dbReference>
<keyword evidence="2 13" id="KW-0444">Lipid biosynthesis</keyword>
<comment type="pathway">
    <text evidence="13">Membrane lipid metabolism; glycerophospholipid metabolism.</text>
</comment>
<feature type="binding site" evidence="13">
    <location>
        <position position="256"/>
    </location>
    <ligand>
        <name>sn-glycerol 3-phosphate</name>
        <dbReference type="ChEBI" id="CHEBI:57597"/>
    </ligand>
</feature>
<keyword evidence="3 13" id="KW-0521">NADP</keyword>
<evidence type="ECO:0000256" key="10">
    <source>
        <dbReference type="ARBA" id="ARBA00066687"/>
    </source>
</evidence>
<dbReference type="Pfam" id="PF01210">
    <property type="entry name" value="NAD_Gly3P_dh_N"/>
    <property type="match status" value="1"/>
</dbReference>
<feature type="domain" description="Cytidyltransferase-like" evidence="16">
    <location>
        <begin position="359"/>
        <end position="480"/>
    </location>
</feature>
<name>A0A3G9J9M0_9FIRM</name>
<comment type="catalytic activity">
    <reaction evidence="9">
        <text>sn-glycerol 3-phosphate + NADP(+) = dihydroxyacetone phosphate + NADPH + H(+)</text>
        <dbReference type="Rhea" id="RHEA:11096"/>
        <dbReference type="ChEBI" id="CHEBI:15378"/>
        <dbReference type="ChEBI" id="CHEBI:57597"/>
        <dbReference type="ChEBI" id="CHEBI:57642"/>
        <dbReference type="ChEBI" id="CHEBI:57783"/>
        <dbReference type="ChEBI" id="CHEBI:58349"/>
        <dbReference type="EC" id="1.1.1.94"/>
    </reaction>
    <physiologicalReaction direction="right-to-left" evidence="9">
        <dbReference type="Rhea" id="RHEA:11098"/>
    </physiologicalReaction>
</comment>
<evidence type="ECO:0000256" key="11">
    <source>
        <dbReference type="ARBA" id="ARBA00069372"/>
    </source>
</evidence>
<keyword evidence="7 13" id="KW-0594">Phospholipid biosynthesis</keyword>
<dbReference type="UniPathway" id="UPA00940"/>
<evidence type="ECO:0000256" key="6">
    <source>
        <dbReference type="ARBA" id="ARBA00023098"/>
    </source>
</evidence>
<evidence type="ECO:0000256" key="7">
    <source>
        <dbReference type="ARBA" id="ARBA00023209"/>
    </source>
</evidence>
<feature type="binding site" evidence="13">
    <location>
        <position position="255"/>
    </location>
    <ligand>
        <name>sn-glycerol 3-phosphate</name>
        <dbReference type="ChEBI" id="CHEBI:57597"/>
    </ligand>
</feature>
<feature type="domain" description="Glycerol-3-phosphate dehydrogenase NAD-dependent N-terminal" evidence="15">
    <location>
        <begin position="3"/>
        <end position="161"/>
    </location>
</feature>
<evidence type="ECO:0000256" key="5">
    <source>
        <dbReference type="ARBA" id="ARBA00023027"/>
    </source>
</evidence>
<dbReference type="Pfam" id="PF01467">
    <property type="entry name" value="CTP_transf_like"/>
    <property type="match status" value="1"/>
</dbReference>
<dbReference type="GO" id="GO:0019350">
    <property type="term" value="P:teichoic acid biosynthetic process"/>
    <property type="evidence" value="ECO:0007669"/>
    <property type="project" value="InterPro"/>
</dbReference>
<dbReference type="InterPro" id="IPR006168">
    <property type="entry name" value="G3P_DH_NAD-dep"/>
</dbReference>
<dbReference type="Gene3D" id="3.40.50.720">
    <property type="entry name" value="NAD(P)-binding Rossmann-like Domain"/>
    <property type="match status" value="1"/>
</dbReference>
<accession>A0A3G9J9M0</accession>
<feature type="binding site" evidence="13">
    <location>
        <position position="257"/>
    </location>
    <ligand>
        <name>sn-glycerol 3-phosphate</name>
        <dbReference type="ChEBI" id="CHEBI:57597"/>
    </ligand>
</feature>
<dbReference type="NCBIfam" id="NF000941">
    <property type="entry name" value="PRK00094.1-3"/>
    <property type="match status" value="1"/>
</dbReference>
<dbReference type="InterPro" id="IPR006409">
    <property type="entry name" value="G3P_cytidylTrfase"/>
</dbReference>
<dbReference type="GO" id="GO:0046167">
    <property type="term" value="P:glycerol-3-phosphate biosynthetic process"/>
    <property type="evidence" value="ECO:0007669"/>
    <property type="project" value="UniProtKB-UniRule"/>
</dbReference>
<organism evidence="18 19">
    <name type="scientific">Intestinibaculum porci</name>
    <dbReference type="NCBI Taxonomy" id="2487118"/>
    <lineage>
        <taxon>Bacteria</taxon>
        <taxon>Bacillati</taxon>
        <taxon>Bacillota</taxon>
        <taxon>Erysipelotrichia</taxon>
        <taxon>Erysipelotrichales</taxon>
        <taxon>Erysipelotrichaceae</taxon>
        <taxon>Intestinibaculum</taxon>
    </lineage>
</organism>
<keyword evidence="6 13" id="KW-0443">Lipid metabolism</keyword>
<evidence type="ECO:0000313" key="19">
    <source>
        <dbReference type="Proteomes" id="UP000268059"/>
    </source>
</evidence>
<dbReference type="InterPro" id="IPR004821">
    <property type="entry name" value="Cyt_trans-like"/>
</dbReference>
<dbReference type="GO" id="GO:0006650">
    <property type="term" value="P:glycerophospholipid metabolic process"/>
    <property type="evidence" value="ECO:0007669"/>
    <property type="project" value="UniProtKB-UniRule"/>
</dbReference>
<dbReference type="PRINTS" id="PR00077">
    <property type="entry name" value="GPDHDRGNASE"/>
</dbReference>
<feature type="binding site" evidence="13">
    <location>
        <position position="11"/>
    </location>
    <ligand>
        <name>NADPH</name>
        <dbReference type="ChEBI" id="CHEBI:57783"/>
    </ligand>
</feature>
<evidence type="ECO:0000256" key="9">
    <source>
        <dbReference type="ARBA" id="ARBA00052716"/>
    </source>
</evidence>
<dbReference type="GO" id="GO:0141152">
    <property type="term" value="F:glycerol-3-phosphate dehydrogenase (NAD+) activity"/>
    <property type="evidence" value="ECO:0007669"/>
    <property type="project" value="RHEA"/>
</dbReference>
<evidence type="ECO:0000256" key="1">
    <source>
        <dbReference type="ARBA" id="ARBA00011009"/>
    </source>
</evidence>
<evidence type="ECO:0000313" key="18">
    <source>
        <dbReference type="EMBL" id="BBH27252.1"/>
    </source>
</evidence>
<dbReference type="NCBIfam" id="NF000942">
    <property type="entry name" value="PRK00094.1-4"/>
    <property type="match status" value="1"/>
</dbReference>
<keyword evidence="4 13" id="KW-0560">Oxidoreductase</keyword>
<keyword evidence="8 13" id="KW-1208">Phospholipid metabolism</keyword>
<feature type="binding site" evidence="13">
    <location>
        <position position="256"/>
    </location>
    <ligand>
        <name>NADPH</name>
        <dbReference type="ChEBI" id="CHEBI:57783"/>
    </ligand>
</feature>
<gene>
    <name evidence="13" type="primary">gpsA</name>
    <name evidence="18" type="ORF">SG0102_21860</name>
</gene>
<dbReference type="Proteomes" id="UP000268059">
    <property type="component" value="Chromosome"/>
</dbReference>
<dbReference type="HAMAP" id="MF_00394">
    <property type="entry name" value="NAD_Glyc3P_dehydrog"/>
    <property type="match status" value="1"/>
</dbReference>
<dbReference type="Gene3D" id="1.10.1040.10">
    <property type="entry name" value="N-(1-d-carboxylethyl)-l-norvaline Dehydrogenase, domain 2"/>
    <property type="match status" value="1"/>
</dbReference>
<evidence type="ECO:0000256" key="13">
    <source>
        <dbReference type="HAMAP-Rule" id="MF_00394"/>
    </source>
</evidence>
<dbReference type="NCBIfam" id="TIGR01518">
    <property type="entry name" value="g3p_cytidyltrns"/>
    <property type="match status" value="1"/>
</dbReference>
<dbReference type="InterPro" id="IPR008927">
    <property type="entry name" value="6-PGluconate_DH-like_C_sf"/>
</dbReference>
<evidence type="ECO:0000259" key="17">
    <source>
        <dbReference type="Pfam" id="PF07479"/>
    </source>
</evidence>
<feature type="active site" description="Proton acceptor" evidence="13">
    <location>
        <position position="192"/>
    </location>
</feature>
<feature type="binding site" evidence="13">
    <location>
        <position position="137"/>
    </location>
    <ligand>
        <name>sn-glycerol 3-phosphate</name>
        <dbReference type="ChEBI" id="CHEBI:57597"/>
    </ligand>
</feature>
<dbReference type="GO" id="GO:0046168">
    <property type="term" value="P:glycerol-3-phosphate catabolic process"/>
    <property type="evidence" value="ECO:0007669"/>
    <property type="project" value="InterPro"/>
</dbReference>
<dbReference type="FunFam" id="1.10.1040.10:FF:000001">
    <property type="entry name" value="Glycerol-3-phosphate dehydrogenase [NAD(P)+]"/>
    <property type="match status" value="1"/>
</dbReference>
<dbReference type="Gene3D" id="3.40.50.620">
    <property type="entry name" value="HUPs"/>
    <property type="match status" value="1"/>
</dbReference>
<keyword evidence="5 13" id="KW-0520">NAD</keyword>
<feature type="domain" description="Glycerol-3-phosphate dehydrogenase NAD-dependent C-terminal" evidence="17">
    <location>
        <begin position="181"/>
        <end position="321"/>
    </location>
</feature>
<dbReference type="FunCoup" id="A0A3G9J9M0">
    <property type="interactions" value="350"/>
</dbReference>
<proteinExistence type="inferred from homology"/>
<dbReference type="GO" id="GO:0141153">
    <property type="term" value="F:glycerol-3-phosphate dehydrogenase (NADP+) activity"/>
    <property type="evidence" value="ECO:0007669"/>
    <property type="project" value="RHEA"/>
</dbReference>
<dbReference type="GO" id="GO:0005975">
    <property type="term" value="P:carbohydrate metabolic process"/>
    <property type="evidence" value="ECO:0007669"/>
    <property type="project" value="InterPro"/>
</dbReference>
<dbReference type="OrthoDB" id="9812273at2"/>
<dbReference type="EC" id="1.1.1.94" evidence="10 13"/>
<dbReference type="InterPro" id="IPR014729">
    <property type="entry name" value="Rossmann-like_a/b/a_fold"/>
</dbReference>
<dbReference type="InterPro" id="IPR013328">
    <property type="entry name" value="6PGD_dom2"/>
</dbReference>
<comment type="similarity">
    <text evidence="1 13 14">Belongs to the NAD-dependent glycerol-3-phosphate dehydrogenase family.</text>
</comment>
<evidence type="ECO:0000259" key="16">
    <source>
        <dbReference type="Pfam" id="PF01467"/>
    </source>
</evidence>
<dbReference type="GO" id="GO:0047348">
    <property type="term" value="F:glycerol-3-phosphate cytidylyltransferase activity"/>
    <property type="evidence" value="ECO:0007669"/>
    <property type="project" value="InterPro"/>
</dbReference>
<dbReference type="GO" id="GO:0046872">
    <property type="term" value="F:metal ion binding"/>
    <property type="evidence" value="ECO:0007669"/>
    <property type="project" value="InterPro"/>
</dbReference>
<dbReference type="GO" id="GO:0005829">
    <property type="term" value="C:cytosol"/>
    <property type="evidence" value="ECO:0007669"/>
    <property type="project" value="TreeGrafter"/>
</dbReference>
<dbReference type="InterPro" id="IPR011128">
    <property type="entry name" value="G3P_DH_NAD-dep_N"/>
</dbReference>
<evidence type="ECO:0000256" key="12">
    <source>
        <dbReference type="ARBA" id="ARBA00080511"/>
    </source>
</evidence>
<protein>
    <recommendedName>
        <fullName evidence="11 13">Glycerol-3-phosphate dehydrogenase [NAD(P)+]</fullName>
        <ecNumber evidence="10 13">1.1.1.94</ecNumber>
    </recommendedName>
    <alternativeName>
        <fullName evidence="13">NAD(P)(+)-dependent glycerol-3-phosphate dehydrogenase</fullName>
    </alternativeName>
    <alternativeName>
        <fullName evidence="12 13">NAD(P)H-dependent dihydroxyacetone-phosphate reductase</fullName>
    </alternativeName>
</protein>
<dbReference type="PROSITE" id="PS00957">
    <property type="entry name" value="NAD_G3PDH"/>
    <property type="match status" value="1"/>
</dbReference>
<evidence type="ECO:0000256" key="2">
    <source>
        <dbReference type="ARBA" id="ARBA00022516"/>
    </source>
</evidence>
<dbReference type="InterPro" id="IPR006109">
    <property type="entry name" value="G3P_DH_NAD-dep_C"/>
</dbReference>
<dbReference type="EMBL" id="AP019309">
    <property type="protein sequence ID" value="BBH27252.1"/>
    <property type="molecule type" value="Genomic_DNA"/>
</dbReference>
<keyword evidence="13" id="KW-0963">Cytoplasm</keyword>
<dbReference type="SUPFAM" id="SSF52374">
    <property type="entry name" value="Nucleotidylyl transferase"/>
    <property type="match status" value="1"/>
</dbReference>
<evidence type="ECO:0000256" key="14">
    <source>
        <dbReference type="RuleBase" id="RU000437"/>
    </source>
</evidence>
<comment type="caution">
    <text evidence="13">Lacks conserved residue(s) required for the propagation of feature annotation.</text>
</comment>
<dbReference type="GO" id="GO:0051287">
    <property type="term" value="F:NAD binding"/>
    <property type="evidence" value="ECO:0007669"/>
    <property type="project" value="InterPro"/>
</dbReference>
<comment type="function">
    <text evidence="13">Catalyzes the reduction of the glycolytic intermediate dihydroxyacetone phosphate (DHAP) to sn-glycerol 3-phosphate (G3P), the key precursor for phospholipid synthesis.</text>
</comment>
<dbReference type="SUPFAM" id="SSF51735">
    <property type="entry name" value="NAD(P)-binding Rossmann-fold domains"/>
    <property type="match status" value="1"/>
</dbReference>
<dbReference type="InterPro" id="IPR036291">
    <property type="entry name" value="NAD(P)-bd_dom_sf"/>
</dbReference>
<feature type="binding site" evidence="13">
    <location>
        <position position="192"/>
    </location>
    <ligand>
        <name>sn-glycerol 3-phosphate</name>
        <dbReference type="ChEBI" id="CHEBI:57597"/>
    </ligand>
</feature>
<dbReference type="FunFam" id="3.40.50.720:FF:000019">
    <property type="entry name" value="Glycerol-3-phosphate dehydrogenase [NAD(P)+]"/>
    <property type="match status" value="1"/>
</dbReference>
<sequence length="486" mass="53772">MSKIGVLGSGTWGMALARMLANSNHDVTVWSALPQEIDHLVATHKHPNLPDMVIPESLKYTKSIEEICQGRDILLFAVPSVFVRSTTKNAAPYIKNGQIIVDVAKGIETDTMMTMSQVIRDELRKVNKEAKVVALSGPTHAEEVAIDLPTTIVSACPDLETAEYVQDVFMNTCMRVYTNPDVLGVELCGAVKNIIALGTGIAAGLGYGDNTKAALMTRGMAELTRLGTAMGCNHETFSGLAGMGDLIVTATSVHSRNNKCGHLIGQGKSVEEAKKEVGMVVEGINAIPAVMQLAKNYHVEMPIVNAVYEIIEKGISPKDVVMKLMSRDKRSEVTHSLADVHFEQALLDNSHHTGMRRVITYGTFDLLHYGHINLLKRAKALGDYLIVALSTDEFNSLMKGKHTYFSYEQRKQLLEAIRYVDLVIPEESWEQKRSDMHEYHVDTFAIGDDWEGKFDFLKEEGVNVVYLPRTPEISTTQIKESLHKKD</sequence>
<reference evidence="18 19" key="1">
    <citation type="submission" date="2018-11" db="EMBL/GenBank/DDBJ databases">
        <title>Novel Erysipelotrichaceae bacterium isolated from small intestine of a swine.</title>
        <authorList>
            <person name="Kim J.S."/>
            <person name="Choe H."/>
            <person name="Lee Y.R."/>
            <person name="Kim K.M."/>
            <person name="Park D.S."/>
        </authorList>
    </citation>
    <scope>NUCLEOTIDE SEQUENCE [LARGE SCALE GENOMIC DNA]</scope>
    <source>
        <strain evidence="18 19">SG0102</strain>
    </source>
</reference>
<feature type="binding site" evidence="13">
    <location>
        <position position="12"/>
    </location>
    <ligand>
        <name>NADPH</name>
        <dbReference type="ChEBI" id="CHEBI:57783"/>
    </ligand>
</feature>
<feature type="binding site" evidence="13">
    <location>
        <position position="139"/>
    </location>
    <ligand>
        <name>sn-glycerol 3-phosphate</name>
        <dbReference type="ChEBI" id="CHEBI:57597"/>
    </ligand>
</feature>
<dbReference type="InParanoid" id="A0A3G9J9M0"/>